<gene>
    <name evidence="7" type="ORF">Tci_012902</name>
</gene>
<dbReference type="GO" id="GO:0006508">
    <property type="term" value="P:proteolysis"/>
    <property type="evidence" value="ECO:0007669"/>
    <property type="project" value="UniProtKB-KW"/>
</dbReference>
<dbReference type="InterPro" id="IPR039537">
    <property type="entry name" value="Retrotran_Ty1/copia-like"/>
</dbReference>
<dbReference type="EMBL" id="BKCJ010001368">
    <property type="protein sequence ID" value="GEU40924.1"/>
    <property type="molecule type" value="Genomic_DNA"/>
</dbReference>
<name>A0A6L2JZ38_TANCI</name>
<evidence type="ECO:0000259" key="5">
    <source>
        <dbReference type="Pfam" id="PF07727"/>
    </source>
</evidence>
<dbReference type="GO" id="GO:0008233">
    <property type="term" value="F:peptidase activity"/>
    <property type="evidence" value="ECO:0007669"/>
    <property type="project" value="UniProtKB-KW"/>
</dbReference>
<keyword evidence="1" id="KW-0479">Metal-binding</keyword>
<evidence type="ECO:0000313" key="7">
    <source>
        <dbReference type="EMBL" id="GEU40924.1"/>
    </source>
</evidence>
<dbReference type="Pfam" id="PF07727">
    <property type="entry name" value="RVT_2"/>
    <property type="match status" value="1"/>
</dbReference>
<dbReference type="InterPro" id="IPR013103">
    <property type="entry name" value="RVT_2"/>
</dbReference>
<dbReference type="InterPro" id="IPR012337">
    <property type="entry name" value="RNaseH-like_sf"/>
</dbReference>
<dbReference type="PANTHER" id="PTHR42648:SF32">
    <property type="entry name" value="RIBONUCLEASE H-LIKE DOMAIN, GAG-PRE-INTEGRASE DOMAIN PROTEIN-RELATED"/>
    <property type="match status" value="1"/>
</dbReference>
<organism evidence="7">
    <name type="scientific">Tanacetum cinerariifolium</name>
    <name type="common">Dalmatian daisy</name>
    <name type="synonym">Chrysanthemum cinerariifolium</name>
    <dbReference type="NCBI Taxonomy" id="118510"/>
    <lineage>
        <taxon>Eukaryota</taxon>
        <taxon>Viridiplantae</taxon>
        <taxon>Streptophyta</taxon>
        <taxon>Embryophyta</taxon>
        <taxon>Tracheophyta</taxon>
        <taxon>Spermatophyta</taxon>
        <taxon>Magnoliopsida</taxon>
        <taxon>eudicotyledons</taxon>
        <taxon>Gunneridae</taxon>
        <taxon>Pentapetalae</taxon>
        <taxon>asterids</taxon>
        <taxon>campanulids</taxon>
        <taxon>Asterales</taxon>
        <taxon>Asteraceae</taxon>
        <taxon>Asteroideae</taxon>
        <taxon>Anthemideae</taxon>
        <taxon>Anthemidinae</taxon>
        <taxon>Tanacetum</taxon>
    </lineage>
</organism>
<dbReference type="InterPro" id="IPR025724">
    <property type="entry name" value="GAG-pre-integrase_dom"/>
</dbReference>
<proteinExistence type="predicted"/>
<feature type="compositionally biased region" description="Basic and acidic residues" evidence="4">
    <location>
        <begin position="275"/>
        <end position="288"/>
    </location>
</feature>
<keyword evidence="2" id="KW-0378">Hydrolase</keyword>
<dbReference type="Gene3D" id="3.30.420.10">
    <property type="entry name" value="Ribonuclease H-like superfamily/Ribonuclease H"/>
    <property type="match status" value="1"/>
</dbReference>
<feature type="compositionally biased region" description="Basic and acidic residues" evidence="4">
    <location>
        <begin position="1"/>
        <end position="10"/>
    </location>
</feature>
<dbReference type="PANTHER" id="PTHR42648">
    <property type="entry name" value="TRANSPOSASE, PUTATIVE-RELATED"/>
    <property type="match status" value="1"/>
</dbReference>
<feature type="region of interest" description="Disordered" evidence="4">
    <location>
        <begin position="1"/>
        <end position="28"/>
    </location>
</feature>
<evidence type="ECO:0000259" key="6">
    <source>
        <dbReference type="Pfam" id="PF13976"/>
    </source>
</evidence>
<evidence type="ECO:0000256" key="3">
    <source>
        <dbReference type="SAM" id="Coils"/>
    </source>
</evidence>
<dbReference type="SUPFAM" id="SSF53098">
    <property type="entry name" value="Ribonuclease H-like"/>
    <property type="match status" value="1"/>
</dbReference>
<comment type="caution">
    <text evidence="7">The sequence shown here is derived from an EMBL/GenBank/DDBJ whole genome shotgun (WGS) entry which is preliminary data.</text>
</comment>
<reference evidence="7" key="1">
    <citation type="journal article" date="2019" name="Sci. Rep.">
        <title>Draft genome of Tanacetum cinerariifolium, the natural source of mosquito coil.</title>
        <authorList>
            <person name="Yamashiro T."/>
            <person name="Shiraishi A."/>
            <person name="Satake H."/>
            <person name="Nakayama K."/>
        </authorList>
    </citation>
    <scope>NUCLEOTIDE SEQUENCE</scope>
</reference>
<dbReference type="AlphaFoldDB" id="A0A6L2JZ38"/>
<dbReference type="InterPro" id="IPR036397">
    <property type="entry name" value="RNaseH_sf"/>
</dbReference>
<dbReference type="Pfam" id="PF13976">
    <property type="entry name" value="gag_pre-integrs"/>
    <property type="match status" value="1"/>
</dbReference>
<sequence length="998" mass="112011">MTGDDNHDGDQPETSNPSQPIPPPTSQLPHTILSIKLPILKKGEYDIWVIKMKHYLCHTNYPIWQVIQNGNGHVSVTTDTNGMIKVLPPKTAEEEAIKSRFGGNDEFKKMQKYLLKQQFEGFSVSSSKGLHKGYGRFQTLLSQLKIHGIGVSHEDANQKFLRSLPSSWSQVALIMRTKPSTNDVSTAYSVSSPYVSKLQKERSASYTDEVIHFFFANQSSAPQLDCDDLEQIIDDDLEEIDLKWQVAMISMRIKKFHKRTSRKLQRRECGYNGNKARDNSRRPAHQDDSKALVTLDGEDIDWSGHVEEDTQNFAIMAYSSSNLGSDNKTAEYQMSANDKCGLGYGDYRYGSILSYENEVLQSVFMNKECDLENSPVNDRYVEGMHAVPPPMTGNYMPSGSDVEIDYSKFTYLENAPKVVSEPKVWTDSPIIKEYESDSDDDLVSNVSEEKEKPSFAFTDTAKQVKTFRENVKETSTPNHYPKIEKQIDIVTLEKDDPHKALKDKGIVDSGCSRHMTVNKAQLADYQEFKGGSVAFGGSNRRITGKEKIKAGRQHNMYSFNLKNIDLSGDLSCLLAKASIDESNKWHRRLGHVNFKNLNKLVKGNLVRGLPSKIFEDDHTCVACQKGKQHKASWIKREYNNARTPQQNGVAERKNMTLIEAAKTMLADSFLPITFWAEAVNTAYYVLNREELEKLKRQENEANDALRNEATHDSTDANINSTNLLIVVSAPISVVGPSRALNADEPSYPDDPSMPHLEDIFASPSEGIFTNSSYDDEGVVTDFNNLETTVNVSPTPTTRIHTIHPKTQILGDPMSAVQTRSKVHKNSKAYALEEGIDYDEVFAPVARIEAIRIFLAFASYMGFIVYQIDVKSAFLYGTIDEEVYVTQPPGFVDPKFSNKVYKVVKALYGLHKAPRACVKTASTSIETQKPLVKNEEASDVDVTPKTSHLQAVKRIFRYLKGQPKLGLWYPKVSSFDLEAYSDSDYAGANLDRKSTTGGS</sequence>
<dbReference type="GO" id="GO:0046872">
    <property type="term" value="F:metal ion binding"/>
    <property type="evidence" value="ECO:0007669"/>
    <property type="project" value="UniProtKB-KW"/>
</dbReference>
<dbReference type="Pfam" id="PF14223">
    <property type="entry name" value="Retrotran_gag_2"/>
    <property type="match status" value="1"/>
</dbReference>
<evidence type="ECO:0000256" key="4">
    <source>
        <dbReference type="SAM" id="MobiDB-lite"/>
    </source>
</evidence>
<feature type="domain" description="GAG-pre-integrase" evidence="6">
    <location>
        <begin position="556"/>
        <end position="628"/>
    </location>
</feature>
<feature type="region of interest" description="Disordered" evidence="4">
    <location>
        <begin position="265"/>
        <end position="288"/>
    </location>
</feature>
<evidence type="ECO:0000256" key="2">
    <source>
        <dbReference type="ARBA" id="ARBA00022801"/>
    </source>
</evidence>
<accession>A0A6L2JZ38</accession>
<evidence type="ECO:0000256" key="1">
    <source>
        <dbReference type="ARBA" id="ARBA00022723"/>
    </source>
</evidence>
<protein>
    <submittedName>
        <fullName evidence="7">Ribonuclease H-like domain-containing protein</fullName>
    </submittedName>
</protein>
<dbReference type="GO" id="GO:0003676">
    <property type="term" value="F:nucleic acid binding"/>
    <property type="evidence" value="ECO:0007669"/>
    <property type="project" value="InterPro"/>
</dbReference>
<feature type="coiled-coil region" evidence="3">
    <location>
        <begin position="684"/>
        <end position="711"/>
    </location>
</feature>
<feature type="domain" description="Reverse transcriptase Ty1/copia-type" evidence="5">
    <location>
        <begin position="816"/>
        <end position="921"/>
    </location>
</feature>
<keyword evidence="3" id="KW-0175">Coiled coil</keyword>